<dbReference type="InterPro" id="IPR003743">
    <property type="entry name" value="Zf-RING_7"/>
</dbReference>
<accession>A0A3M2JRP7</accession>
<dbReference type="AlphaFoldDB" id="A0A3M2JRP7"/>
<dbReference type="Proteomes" id="UP000269289">
    <property type="component" value="Unassembled WGS sequence"/>
</dbReference>
<name>A0A3M2JRP7_9CELL</name>
<dbReference type="Pfam" id="PF02591">
    <property type="entry name" value="Zn_ribbon_9"/>
    <property type="match status" value="1"/>
</dbReference>
<dbReference type="InterPro" id="IPR056003">
    <property type="entry name" value="CT398_CC_hairpin"/>
</dbReference>
<dbReference type="Gene3D" id="1.10.287.1490">
    <property type="match status" value="1"/>
</dbReference>
<proteinExistence type="predicted"/>
<dbReference type="RefSeq" id="WP_122148277.1">
    <property type="nucleotide sequence ID" value="NZ_RFFI01000016.1"/>
</dbReference>
<reference evidence="4 5" key="1">
    <citation type="submission" date="2018-10" db="EMBL/GenBank/DDBJ databases">
        <title>Isolation, diversity and antifungal activity of actinobacteria from wheat.</title>
        <authorList>
            <person name="Han C."/>
        </authorList>
    </citation>
    <scope>NUCLEOTIDE SEQUENCE [LARGE SCALE GENOMIC DNA]</scope>
    <source>
        <strain evidence="4 5">NEAU-YY56</strain>
    </source>
</reference>
<comment type="caution">
    <text evidence="4">The sequence shown here is derived from an EMBL/GenBank/DDBJ whole genome shotgun (WGS) entry which is preliminary data.</text>
</comment>
<evidence type="ECO:0000259" key="2">
    <source>
        <dbReference type="Pfam" id="PF02591"/>
    </source>
</evidence>
<dbReference type="OrthoDB" id="9784388at2"/>
<gene>
    <name evidence="4" type="ORF">EBM89_04590</name>
</gene>
<keyword evidence="5" id="KW-1185">Reference proteome</keyword>
<feature type="region of interest" description="Disordered" evidence="1">
    <location>
        <begin position="73"/>
        <end position="94"/>
    </location>
</feature>
<dbReference type="EMBL" id="RFFI01000016">
    <property type="protein sequence ID" value="RMI13395.1"/>
    <property type="molecule type" value="Genomic_DNA"/>
</dbReference>
<feature type="compositionally biased region" description="Basic and acidic residues" evidence="1">
    <location>
        <begin position="73"/>
        <end position="86"/>
    </location>
</feature>
<evidence type="ECO:0000313" key="5">
    <source>
        <dbReference type="Proteomes" id="UP000269289"/>
    </source>
</evidence>
<evidence type="ECO:0000259" key="3">
    <source>
        <dbReference type="Pfam" id="PF24481"/>
    </source>
</evidence>
<dbReference type="InterPro" id="IPR052376">
    <property type="entry name" value="Oxidative_Scav/Glycosyltrans"/>
</dbReference>
<evidence type="ECO:0000313" key="4">
    <source>
        <dbReference type="EMBL" id="RMI13395.1"/>
    </source>
</evidence>
<organism evidence="4 5">
    <name type="scientific">Cellulomonas triticagri</name>
    <dbReference type="NCBI Taxonomy" id="2483352"/>
    <lineage>
        <taxon>Bacteria</taxon>
        <taxon>Bacillati</taxon>
        <taxon>Actinomycetota</taxon>
        <taxon>Actinomycetes</taxon>
        <taxon>Micrococcales</taxon>
        <taxon>Cellulomonadaceae</taxon>
        <taxon>Cellulomonas</taxon>
    </lineage>
</organism>
<dbReference type="PANTHER" id="PTHR39082">
    <property type="entry name" value="PHOSPHOLIPASE C-BETA-2-RELATED"/>
    <property type="match status" value="1"/>
</dbReference>
<sequence length="246" mass="26778">MTQATPQDQQRLLDLQGLDTKLDQLSHRRTSLPQHARIAELDGRIADLDTAVAASRTAVGDLRRELAKAESDVQQVRDRAARDQSRLDSGQGSAKDLQALQSELVSLAKRQGDLEDVELEVMERLEAHDGTLTELTTAHAALLNERAGIEAERDAEYVVIDREAEQVRTQRDATAAPLDATLIALYDKLRARFGGVAVAALRHGRSGGSGMPVPPTELAQIKATPADQIVFCEDSGRILVRGEDAF</sequence>
<feature type="domain" description="C4-type zinc ribbon" evidence="2">
    <location>
        <begin position="205"/>
        <end position="239"/>
    </location>
</feature>
<dbReference type="Pfam" id="PF24481">
    <property type="entry name" value="CT398_CC"/>
    <property type="match status" value="1"/>
</dbReference>
<feature type="domain" description="CT398-like coiled coil hairpin" evidence="3">
    <location>
        <begin position="15"/>
        <end position="193"/>
    </location>
</feature>
<evidence type="ECO:0000256" key="1">
    <source>
        <dbReference type="SAM" id="MobiDB-lite"/>
    </source>
</evidence>
<protein>
    <submittedName>
        <fullName evidence="4">Uncharacterized protein</fullName>
    </submittedName>
</protein>
<dbReference type="PANTHER" id="PTHR39082:SF1">
    <property type="entry name" value="SCAVENGER RECEPTOR CLASS A MEMBER 3"/>
    <property type="match status" value="1"/>
</dbReference>